<dbReference type="Proteomes" id="UP000238523">
    <property type="component" value="Chromosome"/>
</dbReference>
<gene>
    <name evidence="1" type="ORF">CUJ84_Chr000284</name>
</gene>
<dbReference type="AlphaFoldDB" id="A0A2K9YXX2"/>
<sequence>MGLSQIGCLFSAFESFVDPLAVREFGEGWKVCSDKSNQQALMKNLFNVLCNPSYLSMISYRL</sequence>
<evidence type="ECO:0000313" key="2">
    <source>
        <dbReference type="Proteomes" id="UP000238523"/>
    </source>
</evidence>
<name>A0A2K9YXX2_RHILE</name>
<evidence type="ECO:0000313" key="1">
    <source>
        <dbReference type="EMBL" id="AUW40701.1"/>
    </source>
</evidence>
<dbReference type="EMBL" id="CP025012">
    <property type="protein sequence ID" value="AUW40701.1"/>
    <property type="molecule type" value="Genomic_DNA"/>
</dbReference>
<accession>A0A2K9YXX2</accession>
<organism evidence="1 2">
    <name type="scientific">Rhizobium leguminosarum</name>
    <dbReference type="NCBI Taxonomy" id="384"/>
    <lineage>
        <taxon>Bacteria</taxon>
        <taxon>Pseudomonadati</taxon>
        <taxon>Pseudomonadota</taxon>
        <taxon>Alphaproteobacteria</taxon>
        <taxon>Hyphomicrobiales</taxon>
        <taxon>Rhizobiaceae</taxon>
        <taxon>Rhizobium/Agrobacterium group</taxon>
        <taxon>Rhizobium</taxon>
    </lineage>
</organism>
<protein>
    <submittedName>
        <fullName evidence="1">Uncharacterized protein</fullName>
    </submittedName>
</protein>
<reference evidence="1 2" key="1">
    <citation type="submission" date="2017-11" db="EMBL/GenBank/DDBJ databases">
        <title>Complete genome of Rhizobium leguminosarum Norway, an ineffective micro-symbiont.</title>
        <authorList>
            <person name="Hoffrichter A."/>
            <person name="Liang J."/>
            <person name="Brachmann A."/>
            <person name="Marin M."/>
        </authorList>
    </citation>
    <scope>NUCLEOTIDE SEQUENCE [LARGE SCALE GENOMIC DNA]</scope>
    <source>
        <strain evidence="1 2">Norway</strain>
    </source>
</reference>
<proteinExistence type="predicted"/>